<dbReference type="InterPro" id="IPR002049">
    <property type="entry name" value="LE_dom"/>
</dbReference>
<proteinExistence type="predicted"/>
<feature type="transmembrane region" description="Helical" evidence="1">
    <location>
        <begin position="178"/>
        <end position="200"/>
    </location>
</feature>
<evidence type="ECO:0000259" key="3">
    <source>
        <dbReference type="PROSITE" id="PS01248"/>
    </source>
</evidence>
<sequence>MAAPSLIFETESPFISSVQEDHVLPGHSLFVEEPECNCSEPGTAACTRIHNTVKCTCFAGYTGNWCDQCTSGFFLDKKVCKDCPCTNTTSSGECTSDEFGEVKCESCLAGHRGRLCSSCTAGYRWNNISCVPLNCLSFTLCMEQMDHPGCSDCIYLMDSLSPPTAQKSSERTIADGTVPLIAVIVTLGIILLVAAGATCYRSWVHWRARPRLPLWEMELGEDKKTLGYHSICRINDDNIHHASTVAEEEDLTDYTHSAVS</sequence>
<feature type="domain" description="EGF-like" evidence="2">
    <location>
        <begin position="55"/>
        <end position="66"/>
    </location>
</feature>
<accession>A0ABM1C194</accession>
<keyword evidence="4" id="KW-1185">Reference proteome</keyword>
<dbReference type="Proteomes" id="UP000694941">
    <property type="component" value="Unplaced"/>
</dbReference>
<keyword evidence="1" id="KW-0812">Transmembrane</keyword>
<dbReference type="SMART" id="SM00180">
    <property type="entry name" value="EGF_Lam"/>
    <property type="match status" value="2"/>
</dbReference>
<organism evidence="4 5">
    <name type="scientific">Limulus polyphemus</name>
    <name type="common">Atlantic horseshoe crab</name>
    <dbReference type="NCBI Taxonomy" id="6850"/>
    <lineage>
        <taxon>Eukaryota</taxon>
        <taxon>Metazoa</taxon>
        <taxon>Ecdysozoa</taxon>
        <taxon>Arthropoda</taxon>
        <taxon>Chelicerata</taxon>
        <taxon>Merostomata</taxon>
        <taxon>Xiphosura</taxon>
        <taxon>Limulidae</taxon>
        <taxon>Limulus</taxon>
    </lineage>
</organism>
<dbReference type="PROSITE" id="PS01248">
    <property type="entry name" value="EGF_LAM_1"/>
    <property type="match status" value="1"/>
</dbReference>
<keyword evidence="1" id="KW-1133">Transmembrane helix</keyword>
<protein>
    <submittedName>
        <fullName evidence="5">Multiple epidermal growth factor-like domains protein 9</fullName>
    </submittedName>
</protein>
<evidence type="ECO:0000259" key="2">
    <source>
        <dbReference type="PROSITE" id="PS00022"/>
    </source>
</evidence>
<name>A0ABM1C194_LIMPO</name>
<evidence type="ECO:0000313" key="5">
    <source>
        <dbReference type="RefSeq" id="XP_013792488.1"/>
    </source>
</evidence>
<keyword evidence="1" id="KW-0472">Membrane</keyword>
<reference evidence="5" key="1">
    <citation type="submission" date="2025-08" db="UniProtKB">
        <authorList>
            <consortium name="RefSeq"/>
        </authorList>
    </citation>
    <scope>IDENTIFICATION</scope>
    <source>
        <tissue evidence="5">Muscle</tissue>
    </source>
</reference>
<evidence type="ECO:0000313" key="4">
    <source>
        <dbReference type="Proteomes" id="UP000694941"/>
    </source>
</evidence>
<dbReference type="CDD" id="cd00055">
    <property type="entry name" value="EGF_Lam"/>
    <property type="match status" value="1"/>
</dbReference>
<feature type="domain" description="Laminin EGF-like" evidence="3">
    <location>
        <begin position="55"/>
        <end position="85"/>
    </location>
</feature>
<dbReference type="PROSITE" id="PS00022">
    <property type="entry name" value="EGF_1"/>
    <property type="match status" value="1"/>
</dbReference>
<dbReference type="InterPro" id="IPR000742">
    <property type="entry name" value="EGF"/>
</dbReference>
<gene>
    <name evidence="5" type="primary">LOC106476371</name>
</gene>
<dbReference type="Gene3D" id="2.10.25.10">
    <property type="entry name" value="Laminin"/>
    <property type="match status" value="1"/>
</dbReference>
<evidence type="ECO:0000256" key="1">
    <source>
        <dbReference type="SAM" id="Phobius"/>
    </source>
</evidence>
<dbReference type="Pfam" id="PF00053">
    <property type="entry name" value="EGF_laminin"/>
    <property type="match status" value="1"/>
</dbReference>
<dbReference type="RefSeq" id="XP_013792488.1">
    <property type="nucleotide sequence ID" value="XM_013937034.2"/>
</dbReference>
<dbReference type="GeneID" id="106476371"/>